<feature type="transmembrane region" description="Helical" evidence="3">
    <location>
        <begin position="12"/>
        <end position="34"/>
    </location>
</feature>
<feature type="transmembrane region" description="Helical" evidence="3">
    <location>
        <begin position="155"/>
        <end position="175"/>
    </location>
</feature>
<reference evidence="4 5" key="1">
    <citation type="submission" date="2018-08" db="EMBL/GenBank/DDBJ databases">
        <title>Pallidiluteibacterium maritimus gen. nov., sp. nov., isolated from coastal sediment.</title>
        <authorList>
            <person name="Zhou L.Y."/>
        </authorList>
    </citation>
    <scope>NUCLEOTIDE SEQUENCE [LARGE SCALE GENOMIC DNA]</scope>
    <source>
        <strain evidence="4 5">XSD2</strain>
    </source>
</reference>
<dbReference type="InterPro" id="IPR048254">
    <property type="entry name" value="CDP_ALCOHOL_P_TRANSF_CS"/>
</dbReference>
<sequence>MKQITVRGEKILNVPNFISLYRLLAFPLIFYFALTGQENYYVIFLCISLVSDVLDGNIARLFKLQTNFGAALDNLADICTYAMALLGLFVFKWTEIEPHAWILYLFLTVFVLSYIVSFYRFGKIPGLHLYSAVSAGYVQSIFFFVLFVFGFYTWMYYLAVGWGVIAYIEKIFVLLRLDDIRIGVKGLYWIIQSEKRQPIN</sequence>
<dbReference type="InterPro" id="IPR043130">
    <property type="entry name" value="CDP-OH_PTrfase_TM_dom"/>
</dbReference>
<evidence type="ECO:0000256" key="3">
    <source>
        <dbReference type="SAM" id="Phobius"/>
    </source>
</evidence>
<protein>
    <submittedName>
        <fullName evidence="4">CDP-alcohol phosphatidyltransferase family protein</fullName>
    </submittedName>
</protein>
<dbReference type="Proteomes" id="UP000265926">
    <property type="component" value="Unassembled WGS sequence"/>
</dbReference>
<gene>
    <name evidence="4" type="ORF">D1614_21945</name>
</gene>
<dbReference type="GO" id="GO:0008654">
    <property type="term" value="P:phospholipid biosynthetic process"/>
    <property type="evidence" value="ECO:0007669"/>
    <property type="project" value="InterPro"/>
</dbReference>
<keyword evidence="3" id="KW-0472">Membrane</keyword>
<organism evidence="4 5">
    <name type="scientific">Maribellus luteus</name>
    <dbReference type="NCBI Taxonomy" id="2305463"/>
    <lineage>
        <taxon>Bacteria</taxon>
        <taxon>Pseudomonadati</taxon>
        <taxon>Bacteroidota</taxon>
        <taxon>Bacteroidia</taxon>
        <taxon>Marinilabiliales</taxon>
        <taxon>Prolixibacteraceae</taxon>
        <taxon>Maribellus</taxon>
    </lineage>
</organism>
<feature type="transmembrane region" description="Helical" evidence="3">
    <location>
        <begin position="74"/>
        <end position="94"/>
    </location>
</feature>
<evidence type="ECO:0000256" key="2">
    <source>
        <dbReference type="RuleBase" id="RU003750"/>
    </source>
</evidence>
<comment type="caution">
    <text evidence="4">The sequence shown here is derived from an EMBL/GenBank/DDBJ whole genome shotgun (WGS) entry which is preliminary data.</text>
</comment>
<dbReference type="InterPro" id="IPR000462">
    <property type="entry name" value="CDP-OH_P_trans"/>
</dbReference>
<dbReference type="AlphaFoldDB" id="A0A399ST35"/>
<feature type="transmembrane region" description="Helical" evidence="3">
    <location>
        <begin position="100"/>
        <end position="122"/>
    </location>
</feature>
<feature type="transmembrane region" description="Helical" evidence="3">
    <location>
        <begin position="129"/>
        <end position="149"/>
    </location>
</feature>
<dbReference type="Pfam" id="PF01066">
    <property type="entry name" value="CDP-OH_P_transf"/>
    <property type="match status" value="1"/>
</dbReference>
<feature type="transmembrane region" description="Helical" evidence="3">
    <location>
        <begin position="40"/>
        <end position="62"/>
    </location>
</feature>
<comment type="similarity">
    <text evidence="2">Belongs to the CDP-alcohol phosphatidyltransferase class-I family.</text>
</comment>
<evidence type="ECO:0000256" key="1">
    <source>
        <dbReference type="ARBA" id="ARBA00022679"/>
    </source>
</evidence>
<keyword evidence="3" id="KW-0812">Transmembrane</keyword>
<evidence type="ECO:0000313" key="4">
    <source>
        <dbReference type="EMBL" id="RIJ45672.1"/>
    </source>
</evidence>
<keyword evidence="5" id="KW-1185">Reference proteome</keyword>
<evidence type="ECO:0000313" key="5">
    <source>
        <dbReference type="Proteomes" id="UP000265926"/>
    </source>
</evidence>
<dbReference type="OrthoDB" id="9785031at2"/>
<keyword evidence="3" id="KW-1133">Transmembrane helix</keyword>
<dbReference type="GO" id="GO:0016780">
    <property type="term" value="F:phosphotransferase activity, for other substituted phosphate groups"/>
    <property type="evidence" value="ECO:0007669"/>
    <property type="project" value="InterPro"/>
</dbReference>
<dbReference type="PROSITE" id="PS00379">
    <property type="entry name" value="CDP_ALCOHOL_P_TRANSF"/>
    <property type="match status" value="1"/>
</dbReference>
<proteinExistence type="inferred from homology"/>
<keyword evidence="1 2" id="KW-0808">Transferase</keyword>
<dbReference type="EMBL" id="QWGR01000021">
    <property type="protein sequence ID" value="RIJ45672.1"/>
    <property type="molecule type" value="Genomic_DNA"/>
</dbReference>
<dbReference type="RefSeq" id="WP_119440149.1">
    <property type="nucleotide sequence ID" value="NZ_QWGR01000021.1"/>
</dbReference>
<dbReference type="GO" id="GO:0016020">
    <property type="term" value="C:membrane"/>
    <property type="evidence" value="ECO:0007669"/>
    <property type="project" value="InterPro"/>
</dbReference>
<accession>A0A399ST35</accession>
<name>A0A399ST35_9BACT</name>
<dbReference type="Gene3D" id="1.20.120.1760">
    <property type="match status" value="1"/>
</dbReference>